<evidence type="ECO:0000256" key="1">
    <source>
        <dbReference type="SAM" id="MobiDB-lite"/>
    </source>
</evidence>
<name>A0AAP0KL36_9MAGN</name>
<keyword evidence="3" id="KW-1185">Reference proteome</keyword>
<dbReference type="AlphaFoldDB" id="A0AAP0KL36"/>
<feature type="region of interest" description="Disordered" evidence="1">
    <location>
        <begin position="121"/>
        <end position="143"/>
    </location>
</feature>
<comment type="caution">
    <text evidence="2">The sequence shown here is derived from an EMBL/GenBank/DDBJ whole genome shotgun (WGS) entry which is preliminary data.</text>
</comment>
<reference evidence="2 3" key="1">
    <citation type="submission" date="2024-01" db="EMBL/GenBank/DDBJ databases">
        <title>Genome assemblies of Stephania.</title>
        <authorList>
            <person name="Yang L."/>
        </authorList>
    </citation>
    <scope>NUCLEOTIDE SEQUENCE [LARGE SCALE GENOMIC DNA]</scope>
    <source>
        <strain evidence="2">QJT</strain>
        <tissue evidence="2">Leaf</tissue>
    </source>
</reference>
<sequence>MQADEDVGKIALPVPVLIVRKVPDLGGESAMKKRKTVEDEDNNYSDEEAKRSRMVRDPIQDANIEFLVAVEVEGGDEGEAGEQQRENCQLQECDDDPAISPQHNEQNLNISQKLDCMTEVEESKKSNVQSNASDGEIWNFDPNVDLNENGNKFAPSLSKEAPEMQSQEYPGWCIGDMEHMAIDRPSSVY</sequence>
<feature type="region of interest" description="Disordered" evidence="1">
    <location>
        <begin position="28"/>
        <end position="57"/>
    </location>
</feature>
<evidence type="ECO:0000313" key="2">
    <source>
        <dbReference type="EMBL" id="KAK9154572.1"/>
    </source>
</evidence>
<gene>
    <name evidence="2" type="ORF">Sjap_002052</name>
</gene>
<protein>
    <submittedName>
        <fullName evidence="2">Uncharacterized protein</fullName>
    </submittedName>
</protein>
<dbReference type="Proteomes" id="UP001417504">
    <property type="component" value="Unassembled WGS sequence"/>
</dbReference>
<evidence type="ECO:0000313" key="3">
    <source>
        <dbReference type="Proteomes" id="UP001417504"/>
    </source>
</evidence>
<organism evidence="2 3">
    <name type="scientific">Stephania japonica</name>
    <dbReference type="NCBI Taxonomy" id="461633"/>
    <lineage>
        <taxon>Eukaryota</taxon>
        <taxon>Viridiplantae</taxon>
        <taxon>Streptophyta</taxon>
        <taxon>Embryophyta</taxon>
        <taxon>Tracheophyta</taxon>
        <taxon>Spermatophyta</taxon>
        <taxon>Magnoliopsida</taxon>
        <taxon>Ranunculales</taxon>
        <taxon>Menispermaceae</taxon>
        <taxon>Menispermoideae</taxon>
        <taxon>Cissampelideae</taxon>
        <taxon>Stephania</taxon>
    </lineage>
</organism>
<feature type="compositionally biased region" description="Basic and acidic residues" evidence="1">
    <location>
        <begin position="47"/>
        <end position="57"/>
    </location>
</feature>
<dbReference type="EMBL" id="JBBNAE010000001">
    <property type="protein sequence ID" value="KAK9154572.1"/>
    <property type="molecule type" value="Genomic_DNA"/>
</dbReference>
<proteinExistence type="predicted"/>
<accession>A0AAP0KL36</accession>